<dbReference type="SMART" id="SM00437">
    <property type="entry name" value="TOP1Ac"/>
    <property type="match status" value="1"/>
</dbReference>
<dbReference type="InterPro" id="IPR013825">
    <property type="entry name" value="Topo_IA_cen_sub2"/>
</dbReference>
<evidence type="ECO:0000256" key="4">
    <source>
        <dbReference type="ARBA" id="ARBA00022771"/>
    </source>
</evidence>
<evidence type="ECO:0000259" key="14">
    <source>
        <dbReference type="PROSITE" id="PS52039"/>
    </source>
</evidence>
<dbReference type="SUPFAM" id="SSF56712">
    <property type="entry name" value="Prokaryotic type I DNA topoisomerase"/>
    <property type="match status" value="1"/>
</dbReference>
<feature type="active site" description="O-(5'-phospho-DNA)-tyrosine intermediate" evidence="10">
    <location>
        <position position="354"/>
    </location>
</feature>
<feature type="site" description="Interaction with DNA" evidence="10">
    <location>
        <position position="62"/>
    </location>
</feature>
<keyword evidence="6" id="KW-0460">Magnesium</keyword>
<dbReference type="SUPFAM" id="SSF57783">
    <property type="entry name" value="Zinc beta-ribbon"/>
    <property type="match status" value="1"/>
</dbReference>
<dbReference type="InterPro" id="IPR013826">
    <property type="entry name" value="Topo_IA_cen_sub3"/>
</dbReference>
<dbReference type="InterPro" id="IPR023406">
    <property type="entry name" value="Topo_IA_AS"/>
</dbReference>
<dbReference type="SMART" id="SM00493">
    <property type="entry name" value="TOPRIM"/>
    <property type="match status" value="1"/>
</dbReference>
<dbReference type="CDD" id="cd03363">
    <property type="entry name" value="TOPRIM_TopoIA_TopoI"/>
    <property type="match status" value="1"/>
</dbReference>
<keyword evidence="3" id="KW-0479">Metal-binding</keyword>
<dbReference type="PROSITE" id="PS51999">
    <property type="entry name" value="ZF_GRF"/>
    <property type="match status" value="1"/>
</dbReference>
<dbReference type="PRINTS" id="PR00417">
    <property type="entry name" value="PRTPISMRASEI"/>
</dbReference>
<dbReference type="InterPro" id="IPR013497">
    <property type="entry name" value="Topo_IA_cen"/>
</dbReference>
<dbReference type="GO" id="GO:0006265">
    <property type="term" value="P:DNA topological change"/>
    <property type="evidence" value="ECO:0007669"/>
    <property type="project" value="UniProtKB-UniRule"/>
</dbReference>
<dbReference type="Gene3D" id="3.30.65.10">
    <property type="entry name" value="Bacterial Topoisomerase I, domain 1"/>
    <property type="match status" value="1"/>
</dbReference>
<keyword evidence="4" id="KW-0863">Zinc-finger</keyword>
<dbReference type="CDD" id="cd00186">
    <property type="entry name" value="TOP1Ac"/>
    <property type="match status" value="1"/>
</dbReference>
<dbReference type="Pfam" id="PF01751">
    <property type="entry name" value="Toprim"/>
    <property type="match status" value="1"/>
</dbReference>
<dbReference type="GO" id="GO:0008270">
    <property type="term" value="F:zinc ion binding"/>
    <property type="evidence" value="ECO:0007669"/>
    <property type="project" value="UniProtKB-KW"/>
</dbReference>
<feature type="domain" description="Toprim" evidence="12">
    <location>
        <begin position="32"/>
        <end position="140"/>
    </location>
</feature>
<feature type="domain" description="GRF-type" evidence="13">
    <location>
        <begin position="730"/>
        <end position="771"/>
    </location>
</feature>
<dbReference type="Gene3D" id="2.70.20.10">
    <property type="entry name" value="Topoisomerase I, domain 3"/>
    <property type="match status" value="1"/>
</dbReference>
<dbReference type="InterPro" id="IPR028612">
    <property type="entry name" value="Topoisom_1_IA"/>
</dbReference>
<evidence type="ECO:0000259" key="13">
    <source>
        <dbReference type="PROSITE" id="PS51999"/>
    </source>
</evidence>
<feature type="compositionally biased region" description="Basic and acidic residues" evidence="11">
    <location>
        <begin position="7"/>
        <end position="17"/>
    </location>
</feature>
<evidence type="ECO:0000256" key="6">
    <source>
        <dbReference type="ARBA" id="ARBA00022842"/>
    </source>
</evidence>
<feature type="domain" description="Topo IA-type catalytic" evidence="14">
    <location>
        <begin position="156"/>
        <end position="631"/>
    </location>
</feature>
<dbReference type="InterPro" id="IPR005733">
    <property type="entry name" value="TopoI_bac-type"/>
</dbReference>
<dbReference type="InterPro" id="IPR000380">
    <property type="entry name" value="Topo_IA"/>
</dbReference>
<comment type="subunit">
    <text evidence="10">Monomer.</text>
</comment>
<dbReference type="HAMAP" id="MF_00952">
    <property type="entry name" value="Topoisom_1_prok"/>
    <property type="match status" value="1"/>
</dbReference>
<dbReference type="InterPro" id="IPR023405">
    <property type="entry name" value="Topo_IA_core_domain"/>
</dbReference>
<dbReference type="NCBIfam" id="TIGR01051">
    <property type="entry name" value="topA_bact"/>
    <property type="match status" value="1"/>
</dbReference>
<dbReference type="Gene3D" id="3.40.50.140">
    <property type="match status" value="1"/>
</dbReference>
<feature type="site" description="Interaction with DNA" evidence="10">
    <location>
        <position position="167"/>
    </location>
</feature>
<feature type="site" description="Interaction with DNA" evidence="10">
    <location>
        <position position="170"/>
    </location>
</feature>
<comment type="caution">
    <text evidence="15">The sequence shown here is derived from an EMBL/GenBank/DDBJ whole genome shotgun (WGS) entry which is preliminary data.</text>
</comment>
<dbReference type="AlphaFoldDB" id="A0A2H5XA18"/>
<dbReference type="PROSITE" id="PS00396">
    <property type="entry name" value="TOPO_IA_1"/>
    <property type="match status" value="1"/>
</dbReference>
<evidence type="ECO:0000313" key="16">
    <source>
        <dbReference type="Proteomes" id="UP000236173"/>
    </source>
</evidence>
<evidence type="ECO:0000256" key="8">
    <source>
        <dbReference type="ARBA" id="ARBA00023125"/>
    </source>
</evidence>
<dbReference type="GO" id="GO:0005694">
    <property type="term" value="C:chromosome"/>
    <property type="evidence" value="ECO:0007669"/>
    <property type="project" value="InterPro"/>
</dbReference>
<dbReference type="Proteomes" id="UP000236173">
    <property type="component" value="Unassembled WGS sequence"/>
</dbReference>
<dbReference type="EC" id="5.6.2.1" evidence="10"/>
<comment type="similarity">
    <text evidence="2 10">Belongs to the type IA topoisomerase family.</text>
</comment>
<evidence type="ECO:0000313" key="15">
    <source>
        <dbReference type="EMBL" id="GBC98033.1"/>
    </source>
</evidence>
<dbReference type="GO" id="GO:0003917">
    <property type="term" value="F:DNA topoisomerase type I (single strand cut, ATP-independent) activity"/>
    <property type="evidence" value="ECO:0007669"/>
    <property type="project" value="UniProtKB-UniRule"/>
</dbReference>
<evidence type="ECO:0000256" key="3">
    <source>
        <dbReference type="ARBA" id="ARBA00022723"/>
    </source>
</evidence>
<accession>A0A2H5XA18</accession>
<dbReference type="Gene3D" id="1.10.290.10">
    <property type="entry name" value="Topoisomerase I, domain 4"/>
    <property type="match status" value="1"/>
</dbReference>
<feature type="site" description="Interaction with DNA" evidence="10">
    <location>
        <position position="166"/>
    </location>
</feature>
<dbReference type="InterPro" id="IPR003601">
    <property type="entry name" value="Topo_IA_2"/>
</dbReference>
<dbReference type="PROSITE" id="PS52039">
    <property type="entry name" value="TOPO_IA_2"/>
    <property type="match status" value="1"/>
</dbReference>
<gene>
    <name evidence="10 15" type="primary">topA</name>
    <name evidence="15" type="ORF">HRbin17_00528</name>
</gene>
<dbReference type="EMBL" id="BEHT01000005">
    <property type="protein sequence ID" value="GBC98033.1"/>
    <property type="molecule type" value="Genomic_DNA"/>
</dbReference>
<protein>
    <recommendedName>
        <fullName evidence="10">DNA topoisomerase 1</fullName>
        <ecNumber evidence="10">5.6.2.1</ecNumber>
    </recommendedName>
    <alternativeName>
        <fullName evidence="10">DNA topoisomerase I</fullName>
    </alternativeName>
</protein>
<evidence type="ECO:0000256" key="9">
    <source>
        <dbReference type="ARBA" id="ARBA00023235"/>
    </source>
</evidence>
<dbReference type="InterPro" id="IPR013498">
    <property type="entry name" value="Topo_IA_Znf"/>
</dbReference>
<evidence type="ECO:0000256" key="1">
    <source>
        <dbReference type="ARBA" id="ARBA00000213"/>
    </source>
</evidence>
<organism evidence="15 16">
    <name type="scientific">Candidatus Fervidibacter japonicus</name>
    <dbReference type="NCBI Taxonomy" id="2035412"/>
    <lineage>
        <taxon>Bacteria</taxon>
        <taxon>Candidatus Fervidibacterota</taxon>
        <taxon>Candidatus Fervidibacter</taxon>
    </lineage>
</organism>
<dbReference type="InterPro" id="IPR010666">
    <property type="entry name" value="Znf_GRF"/>
</dbReference>
<proteinExistence type="inferred from homology"/>
<feature type="site" description="Interaction with DNA" evidence="10">
    <location>
        <position position="182"/>
    </location>
</feature>
<keyword evidence="5" id="KW-0862">Zinc</keyword>
<dbReference type="GO" id="GO:0003677">
    <property type="term" value="F:DNA binding"/>
    <property type="evidence" value="ECO:0007669"/>
    <property type="project" value="UniProtKB-KW"/>
</dbReference>
<evidence type="ECO:0000256" key="2">
    <source>
        <dbReference type="ARBA" id="ARBA00009446"/>
    </source>
</evidence>
<dbReference type="InterPro" id="IPR034149">
    <property type="entry name" value="TOPRIM_TopoI"/>
</dbReference>
<evidence type="ECO:0000256" key="5">
    <source>
        <dbReference type="ARBA" id="ARBA00022833"/>
    </source>
</evidence>
<feature type="site" description="Interaction with DNA" evidence="10">
    <location>
        <position position="175"/>
    </location>
</feature>
<feature type="region of interest" description="Interaction with DNA" evidence="10">
    <location>
        <begin position="190"/>
        <end position="195"/>
    </location>
</feature>
<keyword evidence="8 10" id="KW-0238">DNA-binding</keyword>
<dbReference type="InterPro" id="IPR013824">
    <property type="entry name" value="Topo_IA_cen_sub1"/>
</dbReference>
<feature type="site" description="Interaction with DNA" evidence="10">
    <location>
        <position position="356"/>
    </location>
</feature>
<dbReference type="SMART" id="SM00436">
    <property type="entry name" value="TOP1Bc"/>
    <property type="match status" value="1"/>
</dbReference>
<name>A0A2H5XA18_9BACT</name>
<evidence type="ECO:0000256" key="11">
    <source>
        <dbReference type="SAM" id="MobiDB-lite"/>
    </source>
</evidence>
<dbReference type="InterPro" id="IPR006171">
    <property type="entry name" value="TOPRIM_dom"/>
</dbReference>
<dbReference type="PROSITE" id="PS50880">
    <property type="entry name" value="TOPRIM"/>
    <property type="match status" value="1"/>
</dbReference>
<dbReference type="InterPro" id="IPR003602">
    <property type="entry name" value="Topo_IA_DNA-bd_dom"/>
</dbReference>
<evidence type="ECO:0000256" key="7">
    <source>
        <dbReference type="ARBA" id="ARBA00023029"/>
    </source>
</evidence>
<evidence type="ECO:0000256" key="10">
    <source>
        <dbReference type="HAMAP-Rule" id="MF_00952"/>
    </source>
</evidence>
<dbReference type="Gene3D" id="1.10.460.10">
    <property type="entry name" value="Topoisomerase I, domain 2"/>
    <property type="match status" value="1"/>
</dbReference>
<keyword evidence="7 10" id="KW-0799">Topoisomerase</keyword>
<dbReference type="PANTHER" id="PTHR42785">
    <property type="entry name" value="DNA TOPOISOMERASE, TYPE IA, CORE"/>
    <property type="match status" value="1"/>
</dbReference>
<comment type="catalytic activity">
    <reaction evidence="1 10">
        <text>ATP-independent breakage of single-stranded DNA, followed by passage and rejoining.</text>
        <dbReference type="EC" id="5.6.2.1"/>
    </reaction>
</comment>
<keyword evidence="9 10" id="KW-0413">Isomerase</keyword>
<dbReference type="PANTHER" id="PTHR42785:SF1">
    <property type="entry name" value="DNA TOPOISOMERASE"/>
    <property type="match status" value="1"/>
</dbReference>
<comment type="function">
    <text evidence="10">Releases the supercoiling and torsional tension of DNA, which is introduced during the DNA replication and transcription, by transiently cleaving and rejoining one strand of the DNA duplex. Introduces a single-strand break via transesterification at a target site in duplex DNA. The scissile phosphodiester is attacked by the catalytic tyrosine of the enzyme, resulting in the formation of a DNA-(5'-phosphotyrosyl)-enzyme intermediate and the expulsion of a 3'-OH DNA strand. The free DNA strand then undergoes passage around the unbroken strand, thus removing DNA supercoils. Finally, in the religation step, the DNA 3'-OH attacks the covalent intermediate to expel the active-site tyrosine and restore the DNA phosphodiester backbone.</text>
</comment>
<feature type="compositionally biased region" description="Basic residues" evidence="11">
    <location>
        <begin position="18"/>
        <end position="31"/>
    </location>
</feature>
<dbReference type="Pfam" id="PF01396">
    <property type="entry name" value="Zn_ribbon_Top1"/>
    <property type="match status" value="4"/>
</dbReference>
<feature type="region of interest" description="Disordered" evidence="11">
    <location>
        <begin position="1"/>
        <end position="36"/>
    </location>
</feature>
<sequence>MARSRSSRGDKRSEGAKKAQKAAKAPQRRSAPKLIIVESPAKARTIQQIVGKEFAVESTMGHIMDLPERKFGVDVDNGFEPEYVVRPQRKEVIKRLREVARQAEEIFLASDPDREGEAIAWHVAQVVRRPDAKRIEFHEITKPAVLRALEHPRTIDENLVNAQQARRVLDRIFGYTLSPLLWQKVKRNLSAGRVQSVALRLVVEREREIQTFIPQEYWTITATLTPQDEEAPFTARLIQIGDRKVTTPERTEDASDENVDRATTAVEDDKAIVIQNQTHAQMVVALLETARYAVQRVARGERKRTPPPPFITSTLQQVASRRLGFSPTRTMRVAQQLYEGVDLGNEGTVGLITYMRTDSPRVSDVAQEQAREFIRQHFGESFLPTKPRQYKARKSAQEAHEAIRPTSVFRTPEQVRPYLDDDQFALYALIWRRFVASQMADALYDTLTVEVAAHAQSPTVADDCPKWLQGVTDFLLRATGQALRFAGWLAVYGSDEDDSEAEGINIPDLEEGELLRLLALTPQQHFTKPPARYTQATLVKALEELGIGRPSTYAPTVDTILKRGYVALQGKQLVPTPLGVLVCDRLVQFFPNLLSVGFTAQMEERLDEVEEGKRDWRETVRYFYEPFKEALEHAQQHMDRAGDAPTDQKCPLCGATMHLKVSAYGPFLACARYPECRALLPLEEGATKTCPRCGGVMVRRGNNQGHYFVCLRYPDCPSVEAGDGFALVNCPECSEGVLLPKTVRKGRMKGRVFFSCSRYPQCQFATWDRPTERPCPHCGSPLAERRSRNGATTLVCLRPDCDFVQDTEIVTHQTRESPSEP</sequence>
<evidence type="ECO:0000259" key="12">
    <source>
        <dbReference type="PROSITE" id="PS50880"/>
    </source>
</evidence>
<reference evidence="16" key="1">
    <citation type="submission" date="2017-09" db="EMBL/GenBank/DDBJ databases">
        <title>Metaegenomics of thermophilic ammonia-oxidizing enrichment culture.</title>
        <authorList>
            <person name="Kato S."/>
            <person name="Suzuki K."/>
        </authorList>
    </citation>
    <scope>NUCLEOTIDE SEQUENCE [LARGE SCALE GENOMIC DNA]</scope>
</reference>
<feature type="site" description="Interaction with DNA" evidence="10">
    <location>
        <position position="563"/>
    </location>
</feature>
<dbReference type="Pfam" id="PF01131">
    <property type="entry name" value="Topoisom_bac"/>
    <property type="match status" value="1"/>
</dbReference>